<proteinExistence type="predicted"/>
<feature type="region of interest" description="Disordered" evidence="1">
    <location>
        <begin position="51"/>
        <end position="105"/>
    </location>
</feature>
<name>A0AAD1Z238_9LAMI</name>
<evidence type="ECO:0000256" key="1">
    <source>
        <dbReference type="SAM" id="MobiDB-lite"/>
    </source>
</evidence>
<sequence length="117" mass="13442">MTNEIVFMTGGGLLLILNLQLHATEDPHLIAVITIRFLLEEDTVGLFPQGREDTVEKGHSHIHQAHSPVRTRSRNRSLSHNRSRSPYLVHYSREPGKDGSSSSQRRKAWKFSFMFYL</sequence>
<dbReference type="AlphaFoldDB" id="A0AAD1Z238"/>
<gene>
    <name evidence="3" type="ORF">FPE_LOCUS8774</name>
</gene>
<feature type="compositionally biased region" description="Basic residues" evidence="1">
    <location>
        <begin position="60"/>
        <end position="83"/>
    </location>
</feature>
<dbReference type="EMBL" id="OU503040">
    <property type="protein sequence ID" value="CAI9761344.1"/>
    <property type="molecule type" value="Genomic_DNA"/>
</dbReference>
<feature type="signal peptide" evidence="2">
    <location>
        <begin position="1"/>
        <end position="23"/>
    </location>
</feature>
<evidence type="ECO:0000256" key="2">
    <source>
        <dbReference type="SAM" id="SignalP"/>
    </source>
</evidence>
<evidence type="ECO:0000313" key="4">
    <source>
        <dbReference type="Proteomes" id="UP000834106"/>
    </source>
</evidence>
<accession>A0AAD1Z238</accession>
<organism evidence="3 4">
    <name type="scientific">Fraxinus pennsylvanica</name>
    <dbReference type="NCBI Taxonomy" id="56036"/>
    <lineage>
        <taxon>Eukaryota</taxon>
        <taxon>Viridiplantae</taxon>
        <taxon>Streptophyta</taxon>
        <taxon>Embryophyta</taxon>
        <taxon>Tracheophyta</taxon>
        <taxon>Spermatophyta</taxon>
        <taxon>Magnoliopsida</taxon>
        <taxon>eudicotyledons</taxon>
        <taxon>Gunneridae</taxon>
        <taxon>Pentapetalae</taxon>
        <taxon>asterids</taxon>
        <taxon>lamiids</taxon>
        <taxon>Lamiales</taxon>
        <taxon>Oleaceae</taxon>
        <taxon>Oleeae</taxon>
        <taxon>Fraxinus</taxon>
    </lineage>
</organism>
<keyword evidence="2" id="KW-0732">Signal</keyword>
<evidence type="ECO:0008006" key="5">
    <source>
        <dbReference type="Google" id="ProtNLM"/>
    </source>
</evidence>
<keyword evidence="4" id="KW-1185">Reference proteome</keyword>
<evidence type="ECO:0000313" key="3">
    <source>
        <dbReference type="EMBL" id="CAI9761344.1"/>
    </source>
</evidence>
<protein>
    <recommendedName>
        <fullName evidence="5">Secreted protein</fullName>
    </recommendedName>
</protein>
<feature type="chain" id="PRO_5042085670" description="Secreted protein" evidence="2">
    <location>
        <begin position="24"/>
        <end position="117"/>
    </location>
</feature>
<dbReference type="Proteomes" id="UP000834106">
    <property type="component" value="Chromosome 5"/>
</dbReference>
<reference evidence="3" key="1">
    <citation type="submission" date="2023-05" db="EMBL/GenBank/DDBJ databases">
        <authorList>
            <person name="Huff M."/>
        </authorList>
    </citation>
    <scope>NUCLEOTIDE SEQUENCE</scope>
</reference>